<dbReference type="GeneID" id="106545882"/>
<evidence type="ECO:0000259" key="4">
    <source>
        <dbReference type="Pfam" id="PF00294"/>
    </source>
</evidence>
<dbReference type="AlphaFoldDB" id="A0A6I9Y949"/>
<dbReference type="CTD" id="3795"/>
<keyword evidence="1" id="KW-0808">Transferase</keyword>
<keyword evidence="2" id="KW-0418">Kinase</keyword>
<evidence type="ECO:0000313" key="6">
    <source>
        <dbReference type="RefSeq" id="XP_013918055.1"/>
    </source>
</evidence>
<dbReference type="InterPro" id="IPR052562">
    <property type="entry name" value="Ketohexokinase-related"/>
</dbReference>
<dbReference type="InterPro" id="IPR029056">
    <property type="entry name" value="Ribokinase-like"/>
</dbReference>
<evidence type="ECO:0000256" key="1">
    <source>
        <dbReference type="ARBA" id="ARBA00022679"/>
    </source>
</evidence>
<dbReference type="KEGG" id="tsr:106545882"/>
<organism evidence="5 6">
    <name type="scientific">Thamnophis sirtalis</name>
    <dbReference type="NCBI Taxonomy" id="35019"/>
    <lineage>
        <taxon>Eukaryota</taxon>
        <taxon>Metazoa</taxon>
        <taxon>Chordata</taxon>
        <taxon>Craniata</taxon>
        <taxon>Vertebrata</taxon>
        <taxon>Euteleostomi</taxon>
        <taxon>Lepidosauria</taxon>
        <taxon>Squamata</taxon>
        <taxon>Bifurcata</taxon>
        <taxon>Unidentata</taxon>
        <taxon>Episquamata</taxon>
        <taxon>Toxicofera</taxon>
        <taxon>Serpentes</taxon>
        <taxon>Colubroidea</taxon>
        <taxon>Colubridae</taxon>
        <taxon>Natricinae</taxon>
        <taxon>Thamnophis</taxon>
    </lineage>
</organism>
<dbReference type="PROSITE" id="PS00584">
    <property type="entry name" value="PFKB_KINASES_2"/>
    <property type="match status" value="1"/>
</dbReference>
<keyword evidence="5" id="KW-1185">Reference proteome</keyword>
<keyword evidence="3" id="KW-0732">Signal</keyword>
<reference evidence="6" key="1">
    <citation type="submission" date="2025-08" db="UniProtKB">
        <authorList>
            <consortium name="RefSeq"/>
        </authorList>
    </citation>
    <scope>IDENTIFICATION</scope>
    <source>
        <tissue evidence="6">Skeletal muscle</tissue>
    </source>
</reference>
<dbReference type="GO" id="GO:0006753">
    <property type="term" value="P:nucleoside phosphate metabolic process"/>
    <property type="evidence" value="ECO:0007669"/>
    <property type="project" value="UniProtKB-ARBA"/>
</dbReference>
<feature type="domain" description="Carbohydrate kinase PfkB" evidence="4">
    <location>
        <begin position="163"/>
        <end position="216"/>
    </location>
</feature>
<feature type="chain" id="PRO_5026930929" evidence="3">
    <location>
        <begin position="23"/>
        <end position="221"/>
    </location>
</feature>
<dbReference type="RefSeq" id="XP_013918055.1">
    <property type="nucleotide sequence ID" value="XM_014062580.1"/>
</dbReference>
<dbReference type="GO" id="GO:0016301">
    <property type="term" value="F:kinase activity"/>
    <property type="evidence" value="ECO:0007669"/>
    <property type="project" value="UniProtKB-KW"/>
</dbReference>
<dbReference type="InterPro" id="IPR002173">
    <property type="entry name" value="Carboh/pur_kinase_PfkB_CS"/>
</dbReference>
<evidence type="ECO:0000313" key="5">
    <source>
        <dbReference type="Proteomes" id="UP000504617"/>
    </source>
</evidence>
<proteinExistence type="predicted"/>
<dbReference type="OrthoDB" id="204058at2759"/>
<dbReference type="InterPro" id="IPR011611">
    <property type="entry name" value="PfkB_dom"/>
</dbReference>
<gene>
    <name evidence="6" type="primary">KHK</name>
</gene>
<sequence length="221" mass="23759">MEEKRILCIGLVCLDIISVVDNYPEEDSDTRHLRSQRLSVIPGIISNPDISGCVTNSSIFSQGRNASEQIKMLQLVEKYNQTCPPSERVTTSVEVEKTRPQLYQLFCYGDVVFVSKDVAKTFGFYSAPEAVKGLYGRLKPGATLICAWAECGADAMGPDGLLVHSDAFSPETVVDTLGAGDTFNAAVILALSKGKTLPAALTYGCQVAGRKCGVHGYDGIV</sequence>
<dbReference type="Pfam" id="PF00294">
    <property type="entry name" value="PfkB"/>
    <property type="match status" value="1"/>
</dbReference>
<dbReference type="SUPFAM" id="SSF53613">
    <property type="entry name" value="Ribokinase-like"/>
    <property type="match status" value="1"/>
</dbReference>
<evidence type="ECO:0000256" key="3">
    <source>
        <dbReference type="SAM" id="SignalP"/>
    </source>
</evidence>
<feature type="signal peptide" evidence="3">
    <location>
        <begin position="1"/>
        <end position="22"/>
    </location>
</feature>
<name>A0A6I9Y949_9SAUR</name>
<dbReference type="PANTHER" id="PTHR42774:SF3">
    <property type="entry name" value="KETOHEXOKINASE"/>
    <property type="match status" value="1"/>
</dbReference>
<accession>A0A6I9Y949</accession>
<evidence type="ECO:0000256" key="2">
    <source>
        <dbReference type="ARBA" id="ARBA00022777"/>
    </source>
</evidence>
<protein>
    <submittedName>
        <fullName evidence="6">Ketohexokinase</fullName>
    </submittedName>
</protein>
<dbReference type="PANTHER" id="PTHR42774">
    <property type="entry name" value="PHOSPHOTRANSFERASE SYSTEM TRANSPORT PROTEIN"/>
    <property type="match status" value="1"/>
</dbReference>
<dbReference type="Gene3D" id="3.40.1190.20">
    <property type="match status" value="1"/>
</dbReference>
<dbReference type="Proteomes" id="UP000504617">
    <property type="component" value="Unplaced"/>
</dbReference>